<protein>
    <recommendedName>
        <fullName evidence="3">TerB family tellurite resistance protein</fullName>
    </recommendedName>
</protein>
<evidence type="ECO:0000313" key="1">
    <source>
        <dbReference type="EMBL" id="RQH34191.1"/>
    </source>
</evidence>
<name>A0A3N6PGL4_9CYAN</name>
<gene>
    <name evidence="1" type="ORF">D5R40_21105</name>
</gene>
<dbReference type="EMBL" id="RCBY01000138">
    <property type="protein sequence ID" value="RQH34191.1"/>
    <property type="molecule type" value="Genomic_DNA"/>
</dbReference>
<keyword evidence="2" id="KW-1185">Reference proteome</keyword>
<organism evidence="1 2">
    <name type="scientific">Okeania hirsuta</name>
    <dbReference type="NCBI Taxonomy" id="1458930"/>
    <lineage>
        <taxon>Bacteria</taxon>
        <taxon>Bacillati</taxon>
        <taxon>Cyanobacteriota</taxon>
        <taxon>Cyanophyceae</taxon>
        <taxon>Oscillatoriophycideae</taxon>
        <taxon>Oscillatoriales</taxon>
        <taxon>Microcoleaceae</taxon>
        <taxon>Okeania</taxon>
    </lineage>
</organism>
<reference evidence="1 2" key="1">
    <citation type="journal article" date="2018" name="ACS Chem. Biol.">
        <title>Ketoreductase domain dysfunction expands chemodiversity: malyngamide biosynthesis in the cyanobacterium Okeania hirsuta.</title>
        <authorList>
            <person name="Moss N.A."/>
            <person name="Leao T."/>
            <person name="Rankin M."/>
            <person name="McCullough T.M."/>
            <person name="Qu P."/>
            <person name="Korobeynikov A."/>
            <person name="Smith J.L."/>
            <person name="Gerwick L."/>
            <person name="Gerwick W.H."/>
        </authorList>
    </citation>
    <scope>NUCLEOTIDE SEQUENCE [LARGE SCALE GENOMIC DNA]</scope>
    <source>
        <strain evidence="1 2">PAB10Feb10-1</strain>
    </source>
</reference>
<evidence type="ECO:0000313" key="2">
    <source>
        <dbReference type="Proteomes" id="UP000269154"/>
    </source>
</evidence>
<dbReference type="AlphaFoldDB" id="A0A3N6PGL4"/>
<dbReference type="Proteomes" id="UP000269154">
    <property type="component" value="Unassembled WGS sequence"/>
</dbReference>
<dbReference type="OrthoDB" id="532749at2"/>
<comment type="caution">
    <text evidence="1">The sequence shown here is derived from an EMBL/GenBank/DDBJ whole genome shotgun (WGS) entry which is preliminary data.</text>
</comment>
<proteinExistence type="predicted"/>
<evidence type="ECO:0008006" key="3">
    <source>
        <dbReference type="Google" id="ProtNLM"/>
    </source>
</evidence>
<sequence>MSSKQKALEELFTQVMCSSVITPNERQQIQNILLAGYLNDDEYAIINRLFYNLRRGWIKLVD</sequence>
<accession>A0A3N6PGL4</accession>